<dbReference type="InterPro" id="IPR029510">
    <property type="entry name" value="Ald_DH_CS_GLU"/>
</dbReference>
<evidence type="ECO:0000256" key="4">
    <source>
        <dbReference type="RuleBase" id="RU003345"/>
    </source>
</evidence>
<dbReference type="GO" id="GO:0018474">
    <property type="term" value="F:2-formylbenzoate dehydrogenase (NAD+) activity"/>
    <property type="evidence" value="ECO:0007669"/>
    <property type="project" value="UniProtKB-EC"/>
</dbReference>
<dbReference type="SUPFAM" id="SSF53720">
    <property type="entry name" value="ALDH-like"/>
    <property type="match status" value="1"/>
</dbReference>
<dbReference type="EC" id="1.2.1.78" evidence="6"/>
<dbReference type="AlphaFoldDB" id="A0A7W9LNA7"/>
<proteinExistence type="inferred from homology"/>
<dbReference type="Pfam" id="PF00171">
    <property type="entry name" value="Aldedh"/>
    <property type="match status" value="1"/>
</dbReference>
<evidence type="ECO:0000256" key="2">
    <source>
        <dbReference type="ARBA" id="ARBA00023002"/>
    </source>
</evidence>
<organism evidence="6 7">
    <name type="scientific">Jiangella mangrovi</name>
    <dbReference type="NCBI Taxonomy" id="1524084"/>
    <lineage>
        <taxon>Bacteria</taxon>
        <taxon>Bacillati</taxon>
        <taxon>Actinomycetota</taxon>
        <taxon>Actinomycetes</taxon>
        <taxon>Jiangellales</taxon>
        <taxon>Jiangellaceae</taxon>
        <taxon>Jiangella</taxon>
    </lineage>
</organism>
<dbReference type="InterPro" id="IPR016163">
    <property type="entry name" value="Ald_DH_C"/>
</dbReference>
<dbReference type="PROSITE" id="PS00687">
    <property type="entry name" value="ALDEHYDE_DEHYDR_GLU"/>
    <property type="match status" value="1"/>
</dbReference>
<dbReference type="Gene3D" id="3.40.309.10">
    <property type="entry name" value="Aldehyde Dehydrogenase, Chain A, domain 2"/>
    <property type="match status" value="1"/>
</dbReference>
<dbReference type="FunFam" id="3.40.309.10:FF:000009">
    <property type="entry name" value="Aldehyde dehydrogenase A"/>
    <property type="match status" value="1"/>
</dbReference>
<keyword evidence="7" id="KW-1185">Reference proteome</keyword>
<evidence type="ECO:0000313" key="6">
    <source>
        <dbReference type="EMBL" id="MBB5790091.1"/>
    </source>
</evidence>
<dbReference type="FunFam" id="3.40.605.10:FF:000007">
    <property type="entry name" value="NAD/NADP-dependent betaine aldehyde dehydrogenase"/>
    <property type="match status" value="1"/>
</dbReference>
<reference evidence="6 7" key="1">
    <citation type="submission" date="2020-08" db="EMBL/GenBank/DDBJ databases">
        <title>Sequencing the genomes of 1000 actinobacteria strains.</title>
        <authorList>
            <person name="Klenk H.-P."/>
        </authorList>
    </citation>
    <scope>NUCLEOTIDE SEQUENCE [LARGE SCALE GENOMIC DNA]</scope>
    <source>
        <strain evidence="6 7">DSM 102122</strain>
    </source>
</reference>
<evidence type="ECO:0000313" key="7">
    <source>
        <dbReference type="Proteomes" id="UP000542813"/>
    </source>
</evidence>
<comment type="caution">
    <text evidence="6">The sequence shown here is derived from an EMBL/GenBank/DDBJ whole genome shotgun (WGS) entry which is preliminary data.</text>
</comment>
<dbReference type="Proteomes" id="UP000542813">
    <property type="component" value="Unassembled WGS sequence"/>
</dbReference>
<comment type="similarity">
    <text evidence="1 4">Belongs to the aldehyde dehydrogenase family.</text>
</comment>
<sequence>MTSTTASGIGAAFDAQGVAGYVAGRTWRLAIGGELVDAASGRTYPTFDPSTRTLLAHVPDGDAADVERAYRAAAAAQEQWAETAPRQRARLLRDLAALVDEHALELAALDAVDLGSPLRSMLLDVERATDSLRLFADWSLQLTGEVVPASAEHLHYTRREPFGVVGRILPFNHPLMFAAGKAAAPLLAGNALIIKPAHQTPLSALRFGELAQQVLPAGLVNVVSGQGPETGAALVTHPRIRRLAFIGSERTGRLVQAAAAAAAVKQVSLELGGKNAMLVFPDADLAAAARSAVTGMNLEASTGQSCGSTSRLLLHASIADQVLPAVVDAFQALRVGPALDEATEVGPLVSEQQQEKVRGLVDDAVAAGAVLECGGTTASAAAPTEAGFYYPPTVLSAVDPAMRIAREEAFGPVLTVFTFQTEAEAVALANDLDYGLTASVWTSDINRAHRLAHDLEAGFVWINGSSQHFPGVPYGGVKASGIGREECLDELLSFTQVKSVNVMGALARR</sequence>
<dbReference type="EMBL" id="JACHMM010000001">
    <property type="protein sequence ID" value="MBB5790091.1"/>
    <property type="molecule type" value="Genomic_DNA"/>
</dbReference>
<dbReference type="InterPro" id="IPR016162">
    <property type="entry name" value="Ald_DH_N"/>
</dbReference>
<evidence type="ECO:0000256" key="3">
    <source>
        <dbReference type="PROSITE-ProRule" id="PRU10007"/>
    </source>
</evidence>
<dbReference type="Gene3D" id="3.40.605.10">
    <property type="entry name" value="Aldehyde Dehydrogenase, Chain A, domain 1"/>
    <property type="match status" value="1"/>
</dbReference>
<protein>
    <submittedName>
        <fullName evidence="6">2-formylbenzoate dehydrogenase</fullName>
        <ecNumber evidence="6">1.2.1.78</ecNumber>
    </submittedName>
</protein>
<feature type="active site" evidence="3">
    <location>
        <position position="270"/>
    </location>
</feature>
<feature type="domain" description="Aldehyde dehydrogenase" evidence="5">
    <location>
        <begin position="37"/>
        <end position="500"/>
    </location>
</feature>
<dbReference type="InterPro" id="IPR016161">
    <property type="entry name" value="Ald_DH/histidinol_DH"/>
</dbReference>
<dbReference type="InterPro" id="IPR015590">
    <property type="entry name" value="Aldehyde_DH_dom"/>
</dbReference>
<dbReference type="RefSeq" id="WP_221441234.1">
    <property type="nucleotide sequence ID" value="NZ_JACHMM010000001.1"/>
</dbReference>
<evidence type="ECO:0000256" key="1">
    <source>
        <dbReference type="ARBA" id="ARBA00009986"/>
    </source>
</evidence>
<name>A0A7W9LNA7_9ACTN</name>
<accession>A0A7W9LNA7</accession>
<keyword evidence="2 4" id="KW-0560">Oxidoreductase</keyword>
<gene>
    <name evidence="6" type="ORF">HD601_004666</name>
</gene>
<evidence type="ECO:0000259" key="5">
    <source>
        <dbReference type="Pfam" id="PF00171"/>
    </source>
</evidence>
<dbReference type="PANTHER" id="PTHR11699">
    <property type="entry name" value="ALDEHYDE DEHYDROGENASE-RELATED"/>
    <property type="match status" value="1"/>
</dbReference>